<proteinExistence type="predicted"/>
<organism evidence="1 2">
    <name type="scientific">Cetraspora pellucida</name>
    <dbReference type="NCBI Taxonomy" id="1433469"/>
    <lineage>
        <taxon>Eukaryota</taxon>
        <taxon>Fungi</taxon>
        <taxon>Fungi incertae sedis</taxon>
        <taxon>Mucoromycota</taxon>
        <taxon>Glomeromycotina</taxon>
        <taxon>Glomeromycetes</taxon>
        <taxon>Diversisporales</taxon>
        <taxon>Gigasporaceae</taxon>
        <taxon>Cetraspora</taxon>
    </lineage>
</organism>
<dbReference type="EMBL" id="CAJVPW010002374">
    <property type="protein sequence ID" value="CAG8505122.1"/>
    <property type="molecule type" value="Genomic_DNA"/>
</dbReference>
<gene>
    <name evidence="1" type="ORF">SPELUC_LOCUS3202</name>
</gene>
<evidence type="ECO:0000313" key="1">
    <source>
        <dbReference type="EMBL" id="CAG8505122.1"/>
    </source>
</evidence>
<dbReference type="Proteomes" id="UP000789366">
    <property type="component" value="Unassembled WGS sequence"/>
</dbReference>
<comment type="caution">
    <text evidence="1">The sequence shown here is derived from an EMBL/GenBank/DDBJ whole genome shotgun (WGS) entry which is preliminary data.</text>
</comment>
<feature type="non-terminal residue" evidence="1">
    <location>
        <position position="247"/>
    </location>
</feature>
<keyword evidence="2" id="KW-1185">Reference proteome</keyword>
<name>A0ACA9L1B0_9GLOM</name>
<protein>
    <submittedName>
        <fullName evidence="1">15628_t:CDS:1</fullName>
    </submittedName>
</protein>
<feature type="non-terminal residue" evidence="1">
    <location>
        <position position="1"/>
    </location>
</feature>
<accession>A0ACA9L1B0</accession>
<sequence>NLEIKKEKDKVYYRAVVILAERFKDIIVKMILDFKKLDQDPPKFDDIENLILRIDDIENLILGIADIENLILRINKDILIKIFKSEIRRNKKLFSCYKHKNGKPTVEAGSKNENGDKLIDFAMTVAREIILNQNKQKQSNLEKPLEKNVFKLDKKYKPSNLEEALKIEELEFIELCKKYTGIDDQTKAISRQYKDIRLTQRHNYEIRHLLCGLGHDFIEIITEHDHRIITKNDIVRQLGSVHCEWED</sequence>
<reference evidence="1" key="1">
    <citation type="submission" date="2021-06" db="EMBL/GenBank/DDBJ databases">
        <authorList>
            <person name="Kallberg Y."/>
            <person name="Tangrot J."/>
            <person name="Rosling A."/>
        </authorList>
    </citation>
    <scope>NUCLEOTIDE SEQUENCE</scope>
    <source>
        <strain evidence="1">28 12/20/2015</strain>
    </source>
</reference>
<evidence type="ECO:0000313" key="2">
    <source>
        <dbReference type="Proteomes" id="UP000789366"/>
    </source>
</evidence>